<dbReference type="RefSeq" id="WP_121917536.1">
    <property type="nucleotide sequence ID" value="NZ_REFV01000008.1"/>
</dbReference>
<evidence type="ECO:0000313" key="1">
    <source>
        <dbReference type="EMBL" id="RMB58613.1"/>
    </source>
</evidence>
<organism evidence="1 2">
    <name type="scientific">Dokdonia sinensis</name>
    <dbReference type="NCBI Taxonomy" id="2479847"/>
    <lineage>
        <taxon>Bacteria</taxon>
        <taxon>Pseudomonadati</taxon>
        <taxon>Bacteroidota</taxon>
        <taxon>Flavobacteriia</taxon>
        <taxon>Flavobacteriales</taxon>
        <taxon>Flavobacteriaceae</taxon>
        <taxon>Dokdonia</taxon>
    </lineage>
</organism>
<comment type="caution">
    <text evidence="1">The sequence shown here is derived from an EMBL/GenBank/DDBJ whole genome shotgun (WGS) entry which is preliminary data.</text>
</comment>
<reference evidence="1 2" key="1">
    <citation type="submission" date="2018-10" db="EMBL/GenBank/DDBJ databases">
        <title>Dokdonia luteus sp. nov., isolated from sea water.</title>
        <authorList>
            <person name="Zhou L.Y."/>
            <person name="Du Z.J."/>
        </authorList>
    </citation>
    <scope>NUCLEOTIDE SEQUENCE [LARGE SCALE GENOMIC DNA]</scope>
    <source>
        <strain evidence="1 2">SH27</strain>
    </source>
</reference>
<dbReference type="InterPro" id="IPR012808">
    <property type="entry name" value="CHP02453"/>
</dbReference>
<accession>A0A3M0GAK3</accession>
<dbReference type="OrthoDB" id="9794241at2"/>
<proteinExistence type="predicted"/>
<dbReference type="Pfam" id="PF09365">
    <property type="entry name" value="DUF2461"/>
    <property type="match status" value="1"/>
</dbReference>
<protein>
    <submittedName>
        <fullName evidence="1">DUF2461 family protein</fullName>
    </submittedName>
</protein>
<dbReference type="Proteomes" id="UP000281985">
    <property type="component" value="Unassembled WGS sequence"/>
</dbReference>
<name>A0A3M0GAK3_9FLAO</name>
<sequence length="40" mass="4733">MEDKLKTAPKGYDRDHKHIDLLNSKSFTVYHDLTTEEVTR</sequence>
<keyword evidence="2" id="KW-1185">Reference proteome</keyword>
<gene>
    <name evidence="1" type="ORF">EAX61_09515</name>
</gene>
<dbReference type="AlphaFoldDB" id="A0A3M0GAK3"/>
<evidence type="ECO:0000313" key="2">
    <source>
        <dbReference type="Proteomes" id="UP000281985"/>
    </source>
</evidence>
<dbReference type="EMBL" id="REFV01000008">
    <property type="protein sequence ID" value="RMB58613.1"/>
    <property type="molecule type" value="Genomic_DNA"/>
</dbReference>